<dbReference type="EMBL" id="CP013235">
    <property type="protein sequence ID" value="AMP08127.1"/>
    <property type="molecule type" value="Genomic_DNA"/>
</dbReference>
<evidence type="ECO:0000313" key="1">
    <source>
        <dbReference type="EMBL" id="AMP08127.1"/>
    </source>
</evidence>
<dbReference type="Proteomes" id="UP000071778">
    <property type="component" value="Chromosome"/>
</dbReference>
<dbReference type="AlphaFoldDB" id="A0A127PKJ0"/>
<proteinExistence type="predicted"/>
<keyword evidence="2" id="KW-1185">Reference proteome</keyword>
<accession>A0A127PKJ0</accession>
<evidence type="ECO:0000313" key="2">
    <source>
        <dbReference type="Proteomes" id="UP000071778"/>
    </source>
</evidence>
<name>A0A127PKJ0_9BURK</name>
<dbReference type="PATRIC" id="fig|279058.18.peg.308"/>
<organism evidence="1 2">
    <name type="scientific">Collimonas arenae</name>
    <dbReference type="NCBI Taxonomy" id="279058"/>
    <lineage>
        <taxon>Bacteria</taxon>
        <taxon>Pseudomonadati</taxon>
        <taxon>Pseudomonadota</taxon>
        <taxon>Betaproteobacteria</taxon>
        <taxon>Burkholderiales</taxon>
        <taxon>Oxalobacteraceae</taxon>
        <taxon>Collimonas</taxon>
    </lineage>
</organism>
<protein>
    <submittedName>
        <fullName evidence="1">Uncharacterized protein</fullName>
    </submittedName>
</protein>
<sequence length="49" mass="5204">MGWICIGFIDAGPGNQRPLGGVQQVVHKVKHQASNRLAPNADGVPEQVL</sequence>
<gene>
    <name evidence="1" type="ORF">CAter282_0309</name>
</gene>
<reference evidence="1 2" key="1">
    <citation type="submission" date="2015-11" db="EMBL/GenBank/DDBJ databases">
        <title>Exploring the genomic traits of fungus-feeding bacterial genus Collimonas.</title>
        <authorList>
            <person name="Song C."/>
            <person name="Schmidt R."/>
            <person name="de Jager V."/>
            <person name="Krzyzanowska D."/>
            <person name="Jongedijk E."/>
            <person name="Cankar K."/>
            <person name="Beekwilder J."/>
            <person name="van Veen A."/>
            <person name="de Boer W."/>
            <person name="van Veen J.A."/>
            <person name="Garbeva P."/>
        </authorList>
    </citation>
    <scope>NUCLEOTIDE SEQUENCE [LARGE SCALE GENOMIC DNA]</scope>
    <source>
        <strain evidence="1 2">Ter282</strain>
    </source>
</reference>